<keyword evidence="3" id="KW-0645">Protease</keyword>
<dbReference type="PANTHER" id="PTHR43592:SF15">
    <property type="entry name" value="CAAX AMINO TERMINAL PROTEASE FAMILY PROTEIN"/>
    <property type="match status" value="1"/>
</dbReference>
<proteinExistence type="predicted"/>
<feature type="transmembrane region" description="Helical" evidence="1">
    <location>
        <begin position="135"/>
        <end position="157"/>
    </location>
</feature>
<comment type="caution">
    <text evidence="3">The sequence shown here is derived from an EMBL/GenBank/DDBJ whole genome shotgun (WGS) entry which is preliminary data.</text>
</comment>
<feature type="transmembrane region" description="Helical" evidence="1">
    <location>
        <begin position="169"/>
        <end position="188"/>
    </location>
</feature>
<dbReference type="EMBL" id="JANIBJ010000014">
    <property type="protein sequence ID" value="MCQ8104305.1"/>
    <property type="molecule type" value="Genomic_DNA"/>
</dbReference>
<feature type="transmembrane region" description="Helical" evidence="1">
    <location>
        <begin position="12"/>
        <end position="32"/>
    </location>
</feature>
<dbReference type="InterPro" id="IPR003675">
    <property type="entry name" value="Rce1/LyrA-like_dom"/>
</dbReference>
<dbReference type="GO" id="GO:0008237">
    <property type="term" value="F:metallopeptidase activity"/>
    <property type="evidence" value="ECO:0007669"/>
    <property type="project" value="UniProtKB-KW"/>
</dbReference>
<accession>A0ABT1TFQ6</accession>
<name>A0ABT1TFQ6_9GAMM</name>
<keyword evidence="3" id="KW-0378">Hydrolase</keyword>
<gene>
    <name evidence="3" type="ORF">NP590_09320</name>
</gene>
<evidence type="ECO:0000313" key="3">
    <source>
        <dbReference type="EMBL" id="MCQ8104305.1"/>
    </source>
</evidence>
<feature type="domain" description="CAAX prenyl protease 2/Lysostaphin resistance protein A-like" evidence="2">
    <location>
        <begin position="93"/>
        <end position="182"/>
    </location>
</feature>
<keyword evidence="1" id="KW-0812">Transmembrane</keyword>
<evidence type="ECO:0000259" key="2">
    <source>
        <dbReference type="Pfam" id="PF02517"/>
    </source>
</evidence>
<dbReference type="Proteomes" id="UP001524499">
    <property type="component" value="Unassembled WGS sequence"/>
</dbReference>
<keyword evidence="3" id="KW-0482">Metalloprotease</keyword>
<reference evidence="3 4" key="1">
    <citation type="submission" date="2022-07" db="EMBL/GenBank/DDBJ databases">
        <title>Methylomonas rivi sp. nov., Methylomonas rosea sp. nov., Methylomonas aureus sp. nov. and Methylomonas subterranea sp. nov., four novel methanotrophs isolated from a freshwater creek and the deep terrestrial subsurface.</title>
        <authorList>
            <person name="Abin C."/>
            <person name="Sankaranarayanan K."/>
            <person name="Garner C."/>
            <person name="Sindelar R."/>
            <person name="Kotary K."/>
            <person name="Garner R."/>
            <person name="Barclay S."/>
            <person name="Lawson P."/>
            <person name="Krumholz L."/>
        </authorList>
    </citation>
    <scope>NUCLEOTIDE SEQUENCE [LARGE SCALE GENOMIC DNA]</scope>
    <source>
        <strain evidence="3 4">SURF-2</strain>
    </source>
</reference>
<organism evidence="3 4">
    <name type="scientific">Methylomonas subterranea</name>
    <dbReference type="NCBI Taxonomy" id="2952225"/>
    <lineage>
        <taxon>Bacteria</taxon>
        <taxon>Pseudomonadati</taxon>
        <taxon>Pseudomonadota</taxon>
        <taxon>Gammaproteobacteria</taxon>
        <taxon>Methylococcales</taxon>
        <taxon>Methylococcaceae</taxon>
        <taxon>Methylomonas</taxon>
    </lineage>
</organism>
<keyword evidence="1" id="KW-0472">Membrane</keyword>
<protein>
    <submittedName>
        <fullName evidence="3">CPBP family intramembrane metalloprotease</fullName>
    </submittedName>
</protein>
<dbReference type="RefSeq" id="WP_256602090.1">
    <property type="nucleotide sequence ID" value="NZ_JANIBJ010000014.1"/>
</dbReference>
<evidence type="ECO:0000313" key="4">
    <source>
        <dbReference type="Proteomes" id="UP001524499"/>
    </source>
</evidence>
<dbReference type="Pfam" id="PF02517">
    <property type="entry name" value="Rce1-like"/>
    <property type="match status" value="1"/>
</dbReference>
<sequence length="195" mass="21786">MPHSTQSASTFFSVACYFEAALTLAAIALGWLVDIDPFDKLAWDERALLHGLLLTLPLLLLFFALQEAPPRALRRIKALLLETLGPRLYRHHWTDLMILATIAGFSEEVLFRGTLQPWLENSLGMTAGLWLSNAAFALAHAVTPLYALLALLMGLYLGISLDYGGERNLLTPIVIHGFYDFIAFLVILRNYRNSL</sequence>
<keyword evidence="1" id="KW-1133">Transmembrane helix</keyword>
<keyword evidence="4" id="KW-1185">Reference proteome</keyword>
<evidence type="ECO:0000256" key="1">
    <source>
        <dbReference type="SAM" id="Phobius"/>
    </source>
</evidence>
<feature type="transmembrane region" description="Helical" evidence="1">
    <location>
        <begin position="47"/>
        <end position="65"/>
    </location>
</feature>
<dbReference type="PANTHER" id="PTHR43592">
    <property type="entry name" value="CAAX AMINO TERMINAL PROTEASE"/>
    <property type="match status" value="1"/>
</dbReference>